<feature type="region of interest" description="Disordered" evidence="10">
    <location>
        <begin position="321"/>
        <end position="341"/>
    </location>
</feature>
<evidence type="ECO:0000313" key="12">
    <source>
        <dbReference type="Proteomes" id="UP000189703"/>
    </source>
</evidence>
<keyword evidence="3" id="KW-0963">Cytoplasm</keyword>
<evidence type="ECO:0000256" key="3">
    <source>
        <dbReference type="ARBA" id="ARBA00022490"/>
    </source>
</evidence>
<dbReference type="Pfam" id="PF10497">
    <property type="entry name" value="zf-4CXXC_R1"/>
    <property type="match status" value="1"/>
</dbReference>
<dbReference type="InterPro" id="IPR018866">
    <property type="entry name" value="Znf-4CXXC_R1"/>
</dbReference>
<dbReference type="GO" id="GO:0005737">
    <property type="term" value="C:cytoplasm"/>
    <property type="evidence" value="ECO:0007669"/>
    <property type="project" value="UniProtKB-SubCell"/>
</dbReference>
<gene>
    <name evidence="13" type="primary">LOC104595844</name>
</gene>
<evidence type="ECO:0000256" key="7">
    <source>
        <dbReference type="ARBA" id="ARBA00023015"/>
    </source>
</evidence>
<dbReference type="InterPro" id="IPR040221">
    <property type="entry name" value="CDCA7/CDA7L"/>
</dbReference>
<dbReference type="AlphaFoldDB" id="A0A1U7ZSN6"/>
<dbReference type="GO" id="GO:0005634">
    <property type="term" value="C:nucleus"/>
    <property type="evidence" value="ECO:0000318"/>
    <property type="project" value="GO_Central"/>
</dbReference>
<dbReference type="Proteomes" id="UP000189703">
    <property type="component" value="Unplaced"/>
</dbReference>
<dbReference type="OMA" id="HEDSKTD"/>
<evidence type="ECO:0000313" key="13">
    <source>
        <dbReference type="RefSeq" id="XP_010255074.1"/>
    </source>
</evidence>
<feature type="region of interest" description="Disordered" evidence="10">
    <location>
        <begin position="353"/>
        <end position="407"/>
    </location>
</feature>
<feature type="compositionally biased region" description="Polar residues" evidence="10">
    <location>
        <begin position="74"/>
        <end position="85"/>
    </location>
</feature>
<accession>A0A1U7ZSN6</accession>
<keyword evidence="12" id="KW-1185">Reference proteome</keyword>
<feature type="region of interest" description="Disordered" evidence="10">
    <location>
        <begin position="454"/>
        <end position="509"/>
    </location>
</feature>
<sequence length="600" mass="67313">MTVDWKIEWVDSVVLGLVFVGTLHRIIDNKACDSFSSSVFSSVDRWSEESLLGRETMATPRKRARTLETPANRKQVNNEEIQTPRANEVSGYEQFRDQRIKENMQRMQKLGIIDLSLKLKAELPPKRTPRNLSERKTPQRSPLPSSEPPRRSSRLQNVTPVSYTELRVPRKEKLEKDEEPRIGEGSKPEIYTEEHDKLLGTCETSWTLFVDGYGKDGKRVYDPVKGKTCHQCRQKTLGLRTHCSKCNLVQGQFCGDCLYMRYGENVIEANQNPNWICPVCRGICNCSLCRLAKGWIPTGSLYRKVSRLGFKSVAHYLIQTRRSQQNSNDNNSSSEHQVSAKRSIAFGDTEELNNLNNHKESPDSDDGPHECSNPQPEDKSDGRKGEKNEFTGLACKHDTDNVTSENNSETAIISKLGPYSIAGNFKQGLNNDGSYDDGSSNLMFEDNRIAGELKGDKEDHSLESLDDGISNISGNVKQGLSKDGSHDDGSSDTMFEDNKGADEFKGDKEDHNLENISNITGNVKQELSNNRSHDDGISDSVFRENKGADDFEGNKEDHNLDSISHIAAETHPTPKRKSAFAAELIPDSIAGRLRQRRNKS</sequence>
<feature type="compositionally biased region" description="Basic and acidic residues" evidence="10">
    <location>
        <begin position="357"/>
        <end position="369"/>
    </location>
</feature>
<comment type="subcellular location">
    <subcellularLocation>
        <location evidence="2">Cytoplasm</location>
    </subcellularLocation>
    <subcellularLocation>
        <location evidence="1">Nucleus</location>
    </subcellularLocation>
</comment>
<keyword evidence="8" id="KW-0804">Transcription</keyword>
<dbReference type="KEGG" id="nnu:104595844"/>
<dbReference type="FunCoup" id="A0A1U7ZSN6">
    <property type="interactions" value="473"/>
</dbReference>
<evidence type="ECO:0000256" key="6">
    <source>
        <dbReference type="ARBA" id="ARBA00022843"/>
    </source>
</evidence>
<keyword evidence="9" id="KW-0539">Nucleus</keyword>
<proteinExistence type="predicted"/>
<feature type="compositionally biased region" description="Basic and acidic residues" evidence="10">
    <location>
        <begin position="454"/>
        <end position="463"/>
    </location>
</feature>
<feature type="region of interest" description="Disordered" evidence="10">
    <location>
        <begin position="123"/>
        <end position="190"/>
    </location>
</feature>
<dbReference type="InParanoid" id="A0A1U7ZSN6"/>
<evidence type="ECO:0000256" key="1">
    <source>
        <dbReference type="ARBA" id="ARBA00004123"/>
    </source>
</evidence>
<evidence type="ECO:0000256" key="8">
    <source>
        <dbReference type="ARBA" id="ARBA00023163"/>
    </source>
</evidence>
<dbReference type="RefSeq" id="XP_010255074.1">
    <property type="nucleotide sequence ID" value="XM_010256772.2"/>
</dbReference>
<keyword evidence="4" id="KW-1017">Isopeptide bond</keyword>
<evidence type="ECO:0000256" key="9">
    <source>
        <dbReference type="ARBA" id="ARBA00023242"/>
    </source>
</evidence>
<keyword evidence="6" id="KW-0832">Ubl conjugation</keyword>
<feature type="compositionally biased region" description="Basic and acidic residues" evidence="10">
    <location>
        <begin position="496"/>
        <end position="509"/>
    </location>
</feature>
<dbReference type="PANTHER" id="PTHR31169:SF23">
    <property type="entry name" value="OS03G0572250 PROTEIN"/>
    <property type="match status" value="1"/>
</dbReference>
<feature type="compositionally biased region" description="Low complexity" evidence="10">
    <location>
        <begin position="323"/>
        <end position="334"/>
    </location>
</feature>
<organism evidence="12 13">
    <name type="scientific">Nelumbo nucifera</name>
    <name type="common">Sacred lotus</name>
    <dbReference type="NCBI Taxonomy" id="4432"/>
    <lineage>
        <taxon>Eukaryota</taxon>
        <taxon>Viridiplantae</taxon>
        <taxon>Streptophyta</taxon>
        <taxon>Embryophyta</taxon>
        <taxon>Tracheophyta</taxon>
        <taxon>Spermatophyta</taxon>
        <taxon>Magnoliopsida</taxon>
        <taxon>Proteales</taxon>
        <taxon>Nelumbonaceae</taxon>
        <taxon>Nelumbo</taxon>
    </lineage>
</organism>
<name>A0A1U7ZSN6_NELNU</name>
<evidence type="ECO:0000256" key="5">
    <source>
        <dbReference type="ARBA" id="ARBA00022553"/>
    </source>
</evidence>
<feature type="compositionally biased region" description="Basic and acidic residues" evidence="10">
    <location>
        <begin position="376"/>
        <end position="400"/>
    </location>
</feature>
<dbReference type="GO" id="GO:0006355">
    <property type="term" value="P:regulation of DNA-templated transcription"/>
    <property type="evidence" value="ECO:0007669"/>
    <property type="project" value="InterPro"/>
</dbReference>
<evidence type="ECO:0000259" key="11">
    <source>
        <dbReference type="Pfam" id="PF10497"/>
    </source>
</evidence>
<feature type="region of interest" description="Disordered" evidence="10">
    <location>
        <begin position="74"/>
        <end position="94"/>
    </location>
</feature>
<dbReference type="OrthoDB" id="298344at2759"/>
<dbReference type="GeneID" id="104595844"/>
<evidence type="ECO:0000256" key="10">
    <source>
        <dbReference type="SAM" id="MobiDB-lite"/>
    </source>
</evidence>
<dbReference type="PANTHER" id="PTHR31169">
    <property type="entry name" value="OS05G0300700 PROTEIN"/>
    <property type="match status" value="1"/>
</dbReference>
<dbReference type="eggNOG" id="ENOG502QWH1">
    <property type="taxonomic scope" value="Eukaryota"/>
</dbReference>
<reference evidence="13" key="1">
    <citation type="submission" date="2025-08" db="UniProtKB">
        <authorList>
            <consortium name="RefSeq"/>
        </authorList>
    </citation>
    <scope>IDENTIFICATION</scope>
</reference>
<evidence type="ECO:0000256" key="2">
    <source>
        <dbReference type="ARBA" id="ARBA00004496"/>
    </source>
</evidence>
<keyword evidence="7" id="KW-0805">Transcription regulation</keyword>
<feature type="compositionally biased region" description="Basic and acidic residues" evidence="10">
    <location>
        <begin position="167"/>
        <end position="190"/>
    </location>
</feature>
<evidence type="ECO:0000256" key="4">
    <source>
        <dbReference type="ARBA" id="ARBA00022499"/>
    </source>
</evidence>
<feature type="domain" description="Zinc-finger" evidence="11">
    <location>
        <begin position="221"/>
        <end position="317"/>
    </location>
</feature>
<keyword evidence="5" id="KW-0597">Phosphoprotein</keyword>
<protein>
    <submittedName>
        <fullName evidence="13">Uncharacterized protein LOC104595844</fullName>
    </submittedName>
</protein>